<comment type="similarity">
    <text evidence="3 19">In the N-terminal section; belongs to the NnrE/AIBP family.</text>
</comment>
<evidence type="ECO:0000256" key="5">
    <source>
        <dbReference type="ARBA" id="ARBA00022723"/>
    </source>
</evidence>
<feature type="binding site" evidence="17">
    <location>
        <position position="455"/>
    </location>
    <ligand>
        <name>(6S)-NADPHX</name>
        <dbReference type="ChEBI" id="CHEBI:64076"/>
    </ligand>
</feature>
<evidence type="ECO:0000256" key="17">
    <source>
        <dbReference type="HAMAP-Rule" id="MF_01965"/>
    </source>
</evidence>
<keyword evidence="11 18" id="KW-0413">Isomerase</keyword>
<evidence type="ECO:0000256" key="6">
    <source>
        <dbReference type="ARBA" id="ARBA00022741"/>
    </source>
</evidence>
<dbReference type="Pfam" id="PF01256">
    <property type="entry name" value="Carb_kinase"/>
    <property type="match status" value="1"/>
</dbReference>
<dbReference type="Pfam" id="PF03853">
    <property type="entry name" value="YjeF_N"/>
    <property type="match status" value="1"/>
</dbReference>
<keyword evidence="5 18" id="KW-0479">Metal-binding</keyword>
<keyword evidence="13" id="KW-0511">Multifunctional enzyme</keyword>
<keyword evidence="7 17" id="KW-0067">ATP-binding</keyword>
<dbReference type="NCBIfam" id="TIGR00197">
    <property type="entry name" value="yjeF_nterm"/>
    <property type="match status" value="1"/>
</dbReference>
<dbReference type="NCBIfam" id="TIGR00196">
    <property type="entry name" value="yjeF_cterm"/>
    <property type="match status" value="1"/>
</dbReference>
<evidence type="ECO:0000256" key="8">
    <source>
        <dbReference type="ARBA" id="ARBA00022857"/>
    </source>
</evidence>
<gene>
    <name evidence="18" type="primary">nnrE</name>
    <name evidence="17" type="synonym">nnrD</name>
    <name evidence="22" type="ORF">FPZ49_03745</name>
</gene>
<comment type="catalytic activity">
    <reaction evidence="1 18 19">
        <text>(6R)-NADHX = (6S)-NADHX</text>
        <dbReference type="Rhea" id="RHEA:32215"/>
        <dbReference type="ChEBI" id="CHEBI:64074"/>
        <dbReference type="ChEBI" id="CHEBI:64075"/>
        <dbReference type="EC" id="5.1.99.6"/>
    </reaction>
</comment>
<keyword evidence="9 18" id="KW-0630">Potassium</keyword>
<proteinExistence type="inferred from homology"/>
<dbReference type="OrthoDB" id="9806925at2"/>
<evidence type="ECO:0000256" key="4">
    <source>
        <dbReference type="ARBA" id="ARBA00009524"/>
    </source>
</evidence>
<name>A0A559KGT8_9BACL</name>
<dbReference type="Proteomes" id="UP000317036">
    <property type="component" value="Unassembled WGS sequence"/>
</dbReference>
<dbReference type="PANTHER" id="PTHR12592:SF0">
    <property type="entry name" value="ATP-DEPENDENT (S)-NAD(P)H-HYDRATE DEHYDRATASE"/>
    <property type="match status" value="1"/>
</dbReference>
<evidence type="ECO:0000313" key="22">
    <source>
        <dbReference type="EMBL" id="TVY11353.1"/>
    </source>
</evidence>
<evidence type="ECO:0000256" key="14">
    <source>
        <dbReference type="ARBA" id="ARBA00025153"/>
    </source>
</evidence>
<feature type="binding site" evidence="18">
    <location>
        <position position="59"/>
    </location>
    <ligand>
        <name>K(+)</name>
        <dbReference type="ChEBI" id="CHEBI:29103"/>
    </ligand>
</feature>
<dbReference type="AlphaFoldDB" id="A0A559KGT8"/>
<evidence type="ECO:0000256" key="2">
    <source>
        <dbReference type="ARBA" id="ARBA00000909"/>
    </source>
</evidence>
<evidence type="ECO:0000256" key="19">
    <source>
        <dbReference type="PIRNR" id="PIRNR017184"/>
    </source>
</evidence>
<feature type="domain" description="YjeF C-terminal" evidence="20">
    <location>
        <begin position="229"/>
        <end position="508"/>
    </location>
</feature>
<comment type="catalytic activity">
    <reaction evidence="16 17 19">
        <text>(6S)-NADPHX + ADP = AMP + phosphate + NADPH + H(+)</text>
        <dbReference type="Rhea" id="RHEA:32235"/>
        <dbReference type="ChEBI" id="CHEBI:15378"/>
        <dbReference type="ChEBI" id="CHEBI:43474"/>
        <dbReference type="ChEBI" id="CHEBI:57783"/>
        <dbReference type="ChEBI" id="CHEBI:64076"/>
        <dbReference type="ChEBI" id="CHEBI:456215"/>
        <dbReference type="ChEBI" id="CHEBI:456216"/>
        <dbReference type="EC" id="4.2.1.136"/>
    </reaction>
</comment>
<reference evidence="22 23" key="1">
    <citation type="submission" date="2019-07" db="EMBL/GenBank/DDBJ databases">
        <authorList>
            <person name="Kim J."/>
        </authorList>
    </citation>
    <scope>NUCLEOTIDE SEQUENCE [LARGE SCALE GENOMIC DNA]</scope>
    <source>
        <strain evidence="22 23">JC52</strain>
    </source>
</reference>
<dbReference type="RefSeq" id="WP_144843384.1">
    <property type="nucleotide sequence ID" value="NZ_VNJI01000003.1"/>
</dbReference>
<comment type="cofactor">
    <cofactor evidence="17">
        <name>Mg(2+)</name>
        <dbReference type="ChEBI" id="CHEBI:18420"/>
    </cofactor>
</comment>
<feature type="domain" description="YjeF N-terminal" evidence="21">
    <location>
        <begin position="9"/>
        <end position="214"/>
    </location>
</feature>
<evidence type="ECO:0000256" key="16">
    <source>
        <dbReference type="ARBA" id="ARBA00049209"/>
    </source>
</evidence>
<keyword evidence="8 17" id="KW-0521">NADP</keyword>
<protein>
    <recommendedName>
        <fullName evidence="19">Bifunctional NAD(P)H-hydrate repair enzyme</fullName>
    </recommendedName>
    <alternativeName>
        <fullName evidence="19">Nicotinamide nucleotide repair protein</fullName>
    </alternativeName>
    <domain>
        <recommendedName>
            <fullName evidence="19">ADP-dependent (S)-NAD(P)H-hydrate dehydratase</fullName>
            <ecNumber evidence="19">4.2.1.136</ecNumber>
        </recommendedName>
        <alternativeName>
            <fullName evidence="19">ADP-dependent NAD(P)HX dehydratase</fullName>
        </alternativeName>
    </domain>
    <domain>
        <recommendedName>
            <fullName evidence="19">NAD(P)H-hydrate epimerase</fullName>
            <ecNumber evidence="19">5.1.99.6</ecNumber>
        </recommendedName>
    </domain>
</protein>
<dbReference type="InterPro" id="IPR004443">
    <property type="entry name" value="YjeF_N_dom"/>
</dbReference>
<evidence type="ECO:0000259" key="21">
    <source>
        <dbReference type="PROSITE" id="PS51385"/>
    </source>
</evidence>
<feature type="binding site" evidence="18">
    <location>
        <begin position="58"/>
        <end position="62"/>
    </location>
    <ligand>
        <name>(6S)-NADPHX</name>
        <dbReference type="ChEBI" id="CHEBI:64076"/>
    </ligand>
</feature>
<dbReference type="EC" id="4.2.1.136" evidence="19"/>
<dbReference type="PIRSF" id="PIRSF017184">
    <property type="entry name" value="Nnr"/>
    <property type="match status" value="1"/>
</dbReference>
<comment type="catalytic activity">
    <reaction evidence="2 18 19">
        <text>(6R)-NADPHX = (6S)-NADPHX</text>
        <dbReference type="Rhea" id="RHEA:32227"/>
        <dbReference type="ChEBI" id="CHEBI:64076"/>
        <dbReference type="ChEBI" id="CHEBI:64077"/>
        <dbReference type="EC" id="5.1.99.6"/>
    </reaction>
</comment>
<dbReference type="InterPro" id="IPR017953">
    <property type="entry name" value="Carbohydrate_kinase_pred_CS"/>
</dbReference>
<dbReference type="InterPro" id="IPR030677">
    <property type="entry name" value="Nnr"/>
</dbReference>
<comment type="function">
    <text evidence="18">Catalyzes the epimerization of the S- and R-forms of NAD(P)HX, a damaged form of NAD(P)H that is a result of enzymatic or heat-dependent hydration. This is a prerequisite for the S-specific NAD(P)H-hydrate dehydratase to allow the repair of both epimers of NAD(P)HX.</text>
</comment>
<dbReference type="InterPro" id="IPR036652">
    <property type="entry name" value="YjeF_N_dom_sf"/>
</dbReference>
<evidence type="ECO:0000256" key="10">
    <source>
        <dbReference type="ARBA" id="ARBA00023027"/>
    </source>
</evidence>
<dbReference type="SUPFAM" id="SSF64153">
    <property type="entry name" value="YjeF N-terminal domain-like"/>
    <property type="match status" value="1"/>
</dbReference>
<dbReference type="EMBL" id="VNJI01000003">
    <property type="protein sequence ID" value="TVY11353.1"/>
    <property type="molecule type" value="Genomic_DNA"/>
</dbReference>
<feature type="binding site" evidence="18">
    <location>
        <position position="139"/>
    </location>
    <ligand>
        <name>(6S)-NADPHX</name>
        <dbReference type="ChEBI" id="CHEBI:64076"/>
    </ligand>
</feature>
<dbReference type="PROSITE" id="PS51385">
    <property type="entry name" value="YJEF_N"/>
    <property type="match status" value="1"/>
</dbReference>
<comment type="catalytic activity">
    <reaction evidence="15 17 19">
        <text>(6S)-NADHX + ADP = AMP + phosphate + NADH + H(+)</text>
        <dbReference type="Rhea" id="RHEA:32223"/>
        <dbReference type="ChEBI" id="CHEBI:15378"/>
        <dbReference type="ChEBI" id="CHEBI:43474"/>
        <dbReference type="ChEBI" id="CHEBI:57945"/>
        <dbReference type="ChEBI" id="CHEBI:64074"/>
        <dbReference type="ChEBI" id="CHEBI:456215"/>
        <dbReference type="ChEBI" id="CHEBI:456216"/>
        <dbReference type="EC" id="4.2.1.136"/>
    </reaction>
</comment>
<feature type="binding site" evidence="17">
    <location>
        <position position="454"/>
    </location>
    <ligand>
        <name>AMP</name>
        <dbReference type="ChEBI" id="CHEBI:456215"/>
    </ligand>
</feature>
<keyword evidence="10 17" id="KW-0520">NAD</keyword>
<comment type="similarity">
    <text evidence="17">Belongs to the NnrD/CARKD family.</text>
</comment>
<dbReference type="Gene3D" id="3.40.50.10260">
    <property type="entry name" value="YjeF N-terminal domain"/>
    <property type="match status" value="1"/>
</dbReference>
<organism evidence="22 23">
    <name type="scientific">Paenibacillus cremeus</name>
    <dbReference type="NCBI Taxonomy" id="2163881"/>
    <lineage>
        <taxon>Bacteria</taxon>
        <taxon>Bacillati</taxon>
        <taxon>Bacillota</taxon>
        <taxon>Bacilli</taxon>
        <taxon>Bacillales</taxon>
        <taxon>Paenibacillaceae</taxon>
        <taxon>Paenibacillus</taxon>
    </lineage>
</organism>
<dbReference type="CDD" id="cd01171">
    <property type="entry name" value="YXKO-related"/>
    <property type="match status" value="1"/>
</dbReference>
<accession>A0A559KGT8</accession>
<evidence type="ECO:0000256" key="9">
    <source>
        <dbReference type="ARBA" id="ARBA00022958"/>
    </source>
</evidence>
<feature type="binding site" evidence="17">
    <location>
        <position position="335"/>
    </location>
    <ligand>
        <name>(6S)-NADPHX</name>
        <dbReference type="ChEBI" id="CHEBI:64076"/>
    </ligand>
</feature>
<dbReference type="HAMAP" id="MF_01965">
    <property type="entry name" value="NADHX_dehydratase"/>
    <property type="match status" value="1"/>
</dbReference>
<evidence type="ECO:0000259" key="20">
    <source>
        <dbReference type="PROSITE" id="PS51383"/>
    </source>
</evidence>
<comment type="caution">
    <text evidence="22">The sequence shown here is derived from an EMBL/GenBank/DDBJ whole genome shotgun (WGS) entry which is preliminary data.</text>
</comment>
<evidence type="ECO:0000256" key="12">
    <source>
        <dbReference type="ARBA" id="ARBA00023239"/>
    </source>
</evidence>
<dbReference type="EC" id="5.1.99.6" evidence="19"/>
<feature type="binding site" evidence="18">
    <location>
        <position position="124"/>
    </location>
    <ligand>
        <name>K(+)</name>
        <dbReference type="ChEBI" id="CHEBI:29103"/>
    </ligand>
</feature>
<evidence type="ECO:0000256" key="13">
    <source>
        <dbReference type="ARBA" id="ARBA00023268"/>
    </source>
</evidence>
<dbReference type="GO" id="GO:0110051">
    <property type="term" value="P:metabolite repair"/>
    <property type="evidence" value="ECO:0007669"/>
    <property type="project" value="TreeGrafter"/>
</dbReference>
<sequence length="508" mass="53369">MHVVTAEEMRRIDFDTIQRIGIPALVLMENAGRAVAEEIIGMAPQVGRRWLILVGKGNNGADGLVTARHLLEAGVEATVVYTVDPASLTGDAAVQRDIAAKLQIQAMRYGIDTLDWRDYDGVVDGLLGTGSKGAPRHVYAKLIEQANASGLPIVAIDIPSGINADTGEINQPCIRATKTVALAFKKRGLLQFPGAECAGEVVVRPIGIPVGLADEHEVTTFELNDKALERKLAASSALRRAPDAHKGTAGHVLVAAGCRAYSGAGLLASTAALRGGSGLVTWAAPAALVPTLVGHQPELILVPVSDNGQGDWDGTSIQDLLKLITGKQALVVGPGMGRWNGDTEWLREVWESTTLPLVIDADALNMIADAPDFPEWRRREEATIMTPHPGEMARLAKLPTKEVQRDRIELTRRYAAEHGVTLVLKGARTVCATSHGEVYINVTGNAGMATGGSGDVLAGLIGSLLAQGCSAAQAAALGVYLHGAAGDRAAAKRPSTRSLIAGDIVDEL</sequence>
<evidence type="ECO:0000256" key="7">
    <source>
        <dbReference type="ARBA" id="ARBA00022840"/>
    </source>
</evidence>
<dbReference type="GO" id="GO:0046496">
    <property type="term" value="P:nicotinamide nucleotide metabolic process"/>
    <property type="evidence" value="ECO:0007669"/>
    <property type="project" value="UniProtKB-UniRule"/>
</dbReference>
<comment type="function">
    <text evidence="17">Catalyzes the dehydration of the S-form of NAD(P)HX at the expense of ADP, which is converted to AMP. Together with NAD(P)HX epimerase, which catalyzes the epimerization of the S- and R-forms, the enzyme allows the repair of both epimers of NAD(P)HX, a damaged form of NAD(P)H that is a result of enzymatic or heat-dependent hydration.</text>
</comment>
<evidence type="ECO:0000256" key="18">
    <source>
        <dbReference type="HAMAP-Rule" id="MF_01966"/>
    </source>
</evidence>
<dbReference type="PROSITE" id="PS51383">
    <property type="entry name" value="YJEF_C_3"/>
    <property type="match status" value="1"/>
</dbReference>
<comment type="similarity">
    <text evidence="4 19">In the C-terminal section; belongs to the NnrD/CARKD family.</text>
</comment>
<dbReference type="GO" id="GO:0005524">
    <property type="term" value="F:ATP binding"/>
    <property type="evidence" value="ECO:0007669"/>
    <property type="project" value="UniProtKB-UniRule"/>
</dbReference>
<feature type="binding site" evidence="17">
    <location>
        <position position="264"/>
    </location>
    <ligand>
        <name>(6S)-NADPHX</name>
        <dbReference type="ChEBI" id="CHEBI:64076"/>
    </ligand>
</feature>
<dbReference type="Gene3D" id="3.40.1190.20">
    <property type="match status" value="1"/>
</dbReference>
<dbReference type="InterPro" id="IPR029056">
    <property type="entry name" value="Ribokinase-like"/>
</dbReference>
<dbReference type="GO" id="GO:0046872">
    <property type="term" value="F:metal ion binding"/>
    <property type="evidence" value="ECO:0007669"/>
    <property type="project" value="UniProtKB-UniRule"/>
</dbReference>
<keyword evidence="6 17" id="KW-0547">Nucleotide-binding</keyword>
<feature type="binding site" evidence="18">
    <location>
        <position position="157"/>
    </location>
    <ligand>
        <name>(6S)-NADPHX</name>
        <dbReference type="ChEBI" id="CHEBI:64076"/>
    </ligand>
</feature>
<evidence type="ECO:0000256" key="11">
    <source>
        <dbReference type="ARBA" id="ARBA00023235"/>
    </source>
</evidence>
<comment type="function">
    <text evidence="14 19">Bifunctional enzyme that catalyzes the epimerization of the S- and R-forms of NAD(P)HX and the dehydration of the S-form of NAD(P)HX at the expense of ADP, which is converted to AMP. This allows the repair of both epimers of NAD(P)HX, a damaged form of NAD(P)H that is a result of enzymatic or heat-dependent hydration.</text>
</comment>
<dbReference type="GO" id="GO:0052856">
    <property type="term" value="F:NAD(P)HX epimerase activity"/>
    <property type="evidence" value="ECO:0007669"/>
    <property type="project" value="UniProtKB-UniRule"/>
</dbReference>
<feature type="binding site" evidence="18">
    <location>
        <position position="160"/>
    </location>
    <ligand>
        <name>K(+)</name>
        <dbReference type="ChEBI" id="CHEBI:29103"/>
    </ligand>
</feature>
<comment type="cofactor">
    <cofactor evidence="18 19">
        <name>K(+)</name>
        <dbReference type="ChEBI" id="CHEBI:29103"/>
    </cofactor>
    <text evidence="18 19">Binds 1 potassium ion per subunit.</text>
</comment>
<feature type="binding site" evidence="18">
    <location>
        <begin position="128"/>
        <end position="134"/>
    </location>
    <ligand>
        <name>(6S)-NADPHX</name>
        <dbReference type="ChEBI" id="CHEBI:64076"/>
    </ligand>
</feature>
<dbReference type="PANTHER" id="PTHR12592">
    <property type="entry name" value="ATP-DEPENDENT (S)-NAD(P)H-HYDRATE DEHYDRATASE FAMILY MEMBER"/>
    <property type="match status" value="1"/>
</dbReference>
<dbReference type="GO" id="GO:0052855">
    <property type="term" value="F:ADP-dependent NAD(P)H-hydrate dehydratase activity"/>
    <property type="evidence" value="ECO:0007669"/>
    <property type="project" value="UniProtKB-UniRule"/>
</dbReference>
<comment type="subunit">
    <text evidence="17">Homotetramer.</text>
</comment>
<dbReference type="PROSITE" id="PS01050">
    <property type="entry name" value="YJEF_C_2"/>
    <property type="match status" value="1"/>
</dbReference>
<feature type="binding site" evidence="17">
    <location>
        <position position="388"/>
    </location>
    <ligand>
        <name>(6S)-NADPHX</name>
        <dbReference type="ChEBI" id="CHEBI:64076"/>
    </ligand>
</feature>
<evidence type="ECO:0000256" key="3">
    <source>
        <dbReference type="ARBA" id="ARBA00006001"/>
    </source>
</evidence>
<feature type="binding site" evidence="17">
    <location>
        <begin position="425"/>
        <end position="429"/>
    </location>
    <ligand>
        <name>AMP</name>
        <dbReference type="ChEBI" id="CHEBI:456215"/>
    </ligand>
</feature>
<keyword evidence="23" id="KW-1185">Reference proteome</keyword>
<dbReference type="SUPFAM" id="SSF53613">
    <property type="entry name" value="Ribokinase-like"/>
    <property type="match status" value="1"/>
</dbReference>
<dbReference type="InterPro" id="IPR000631">
    <property type="entry name" value="CARKD"/>
</dbReference>
<dbReference type="HAMAP" id="MF_01966">
    <property type="entry name" value="NADHX_epimerase"/>
    <property type="match status" value="1"/>
</dbReference>
<evidence type="ECO:0000256" key="15">
    <source>
        <dbReference type="ARBA" id="ARBA00048238"/>
    </source>
</evidence>
<keyword evidence="12 17" id="KW-0456">Lyase</keyword>
<evidence type="ECO:0000313" key="23">
    <source>
        <dbReference type="Proteomes" id="UP000317036"/>
    </source>
</evidence>
<comment type="similarity">
    <text evidence="18">Belongs to the NnrE/AIBP family.</text>
</comment>
<evidence type="ECO:0000256" key="1">
    <source>
        <dbReference type="ARBA" id="ARBA00000013"/>
    </source>
</evidence>